<dbReference type="InterPro" id="IPR036397">
    <property type="entry name" value="RNaseH_sf"/>
</dbReference>
<gene>
    <name evidence="3" type="primary">LOC115891249</name>
</gene>
<evidence type="ECO:0000313" key="2">
    <source>
        <dbReference type="Proteomes" id="UP000504635"/>
    </source>
</evidence>
<feature type="domain" description="Integrase catalytic" evidence="1">
    <location>
        <begin position="1"/>
        <end position="105"/>
    </location>
</feature>
<evidence type="ECO:0000259" key="1">
    <source>
        <dbReference type="PROSITE" id="PS50994"/>
    </source>
</evidence>
<dbReference type="Proteomes" id="UP000504635">
    <property type="component" value="Unplaced"/>
</dbReference>
<organism evidence="2 3">
    <name type="scientific">Sitophilus oryzae</name>
    <name type="common">Rice weevil</name>
    <name type="synonym">Curculio oryzae</name>
    <dbReference type="NCBI Taxonomy" id="7048"/>
    <lineage>
        <taxon>Eukaryota</taxon>
        <taxon>Metazoa</taxon>
        <taxon>Ecdysozoa</taxon>
        <taxon>Arthropoda</taxon>
        <taxon>Hexapoda</taxon>
        <taxon>Insecta</taxon>
        <taxon>Pterygota</taxon>
        <taxon>Neoptera</taxon>
        <taxon>Endopterygota</taxon>
        <taxon>Coleoptera</taxon>
        <taxon>Polyphaga</taxon>
        <taxon>Cucujiformia</taxon>
        <taxon>Curculionidae</taxon>
        <taxon>Dryophthorinae</taxon>
        <taxon>Sitophilus</taxon>
    </lineage>
</organism>
<dbReference type="InterPro" id="IPR012337">
    <property type="entry name" value="RNaseH-like_sf"/>
</dbReference>
<proteinExistence type="predicted"/>
<dbReference type="GO" id="GO:0003676">
    <property type="term" value="F:nucleic acid binding"/>
    <property type="evidence" value="ECO:0007669"/>
    <property type="project" value="InterPro"/>
</dbReference>
<name>A0A6J2YW87_SITOR</name>
<dbReference type="Gene3D" id="3.30.420.10">
    <property type="entry name" value="Ribonuclease H-like superfamily/Ribonuclease H"/>
    <property type="match status" value="1"/>
</dbReference>
<evidence type="ECO:0000313" key="3">
    <source>
        <dbReference type="RefSeq" id="XP_030767537.1"/>
    </source>
</evidence>
<protein>
    <submittedName>
        <fullName evidence="3">Uncharacterized protein LOC115891249</fullName>
    </submittedName>
</protein>
<dbReference type="PANTHER" id="PTHR46585">
    <property type="entry name" value="INTEGRASE CORE DOMAIN CONTAINING PROTEIN"/>
    <property type="match status" value="1"/>
</dbReference>
<dbReference type="PANTHER" id="PTHR46585:SF1">
    <property type="entry name" value="CHROMO DOMAIN-CONTAINING PROTEIN"/>
    <property type="match status" value="1"/>
</dbReference>
<accession>A0A6J2YW87</accession>
<sequence>MEIILKSSNRIPKKLVSDNGKEYYNSQFQNLMKKYKIQHYSTFSPLKASIAERVIRTIKEKLFRSFTLNGNHKWLELLNKVTEDYNDTKHRTIGMKPKNVDCNSEKKLLDGVYSHIKVAGKSKILKLAIPLESQKAEHIFEKRIYAKLDH</sequence>
<keyword evidence="2" id="KW-1185">Reference proteome</keyword>
<dbReference type="GeneID" id="115891249"/>
<dbReference type="InterPro" id="IPR001584">
    <property type="entry name" value="Integrase_cat-core"/>
</dbReference>
<dbReference type="InParanoid" id="A0A6J2YW87"/>
<dbReference type="KEGG" id="soy:115891249"/>
<reference evidence="3" key="1">
    <citation type="submission" date="2025-08" db="UniProtKB">
        <authorList>
            <consortium name="RefSeq"/>
        </authorList>
    </citation>
    <scope>IDENTIFICATION</scope>
    <source>
        <tissue evidence="3">Gonads</tissue>
    </source>
</reference>
<dbReference type="PROSITE" id="PS50994">
    <property type="entry name" value="INTEGRASE"/>
    <property type="match status" value="1"/>
</dbReference>
<dbReference type="RefSeq" id="XP_030767537.1">
    <property type="nucleotide sequence ID" value="XM_030911677.1"/>
</dbReference>
<dbReference type="GO" id="GO:0015074">
    <property type="term" value="P:DNA integration"/>
    <property type="evidence" value="ECO:0007669"/>
    <property type="project" value="InterPro"/>
</dbReference>
<dbReference type="AlphaFoldDB" id="A0A6J2YW87"/>
<dbReference type="OrthoDB" id="6343797at2759"/>
<dbReference type="SUPFAM" id="SSF53098">
    <property type="entry name" value="Ribonuclease H-like"/>
    <property type="match status" value="1"/>
</dbReference>